<protein>
    <submittedName>
        <fullName evidence="1">Phage tail sheath family protein</fullName>
    </submittedName>
</protein>
<accession>A0ABW7DR07</accession>
<name>A0ABW7DR07_9FIRM</name>
<comment type="caution">
    <text evidence="1">The sequence shown here is derived from an EMBL/GenBank/DDBJ whole genome shotgun (WGS) entry which is preliminary data.</text>
</comment>
<dbReference type="PANTHER" id="PTHR35861">
    <property type="match status" value="1"/>
</dbReference>
<dbReference type="RefSeq" id="WP_113856237.1">
    <property type="nucleotide sequence ID" value="NZ_CP011940.1"/>
</dbReference>
<organism evidence="1 2">
    <name type="scientific">Megasphaera hexanoica</name>
    <dbReference type="NCBI Taxonomy" id="1675036"/>
    <lineage>
        <taxon>Bacteria</taxon>
        <taxon>Bacillati</taxon>
        <taxon>Bacillota</taxon>
        <taxon>Negativicutes</taxon>
        <taxon>Veillonellales</taxon>
        <taxon>Veillonellaceae</taxon>
        <taxon>Megasphaera</taxon>
    </lineage>
</organism>
<gene>
    <name evidence="1" type="ORF">ACGTZG_08735</name>
</gene>
<dbReference type="InterPro" id="IPR052042">
    <property type="entry name" value="Tail_sheath_structural"/>
</dbReference>
<dbReference type="Proteomes" id="UP001605989">
    <property type="component" value="Unassembled WGS sequence"/>
</dbReference>
<evidence type="ECO:0000313" key="2">
    <source>
        <dbReference type="Proteomes" id="UP001605989"/>
    </source>
</evidence>
<keyword evidence="2" id="KW-1185">Reference proteome</keyword>
<sequence length="479" mass="52158">MAFFHGIKTSEIDTAVVATAQTTAGLPVVFGTAPVHLAADPKINEPVICYSWSEAKKYLGYHEDWDKYTLCEPMYAEFKLFAVAPVVFINVLDPTKHKKSISSTALTVSRKAATIEDDVILSSLTVSATSAGSAATAGTDYVAAYDDDGNTAISILDGGALADAKTIYVAYDAVDASLVKDSDIIGGVGTNDAVTGLELINYIYSKFSLVPGIIAAPGWSQHPEVAAVMRAKSRNINDVFRCSILTDIDTTEVKSYSGCNLWKSGNGYTGVAESVCWPMGKMGDHCYYMSTIEMGVIGQVDASNDDIPYESTSNKSVPITGLCLKDGTDVTLELTQANLLNSQGITTALNFGGGWRLWGNYTGAYPGSTDPKDTFLAVRRMFDWDDQVFILTYWQRLDKPGVPRNIQIILDSEQIRLNGLKSRGYILDGSVEFLEEENPTTDLEAGIFRFHKKRTPPIPMQEIDTISEYDVNAFNALFE</sequence>
<evidence type="ECO:0000313" key="1">
    <source>
        <dbReference type="EMBL" id="MFG6273272.1"/>
    </source>
</evidence>
<proteinExistence type="predicted"/>
<dbReference type="EMBL" id="JBIEKR010000006">
    <property type="protein sequence ID" value="MFG6273272.1"/>
    <property type="molecule type" value="Genomic_DNA"/>
</dbReference>
<reference evidence="1 2" key="1">
    <citation type="submission" date="2024-10" db="EMBL/GenBank/DDBJ databases">
        <authorList>
            <person name="Sang B.-I."/>
            <person name="Prabhaharan D."/>
        </authorList>
    </citation>
    <scope>NUCLEOTIDE SEQUENCE [LARGE SCALE GENOMIC DNA]</scope>
    <source>
        <strain evidence="1 2">MH</strain>
    </source>
</reference>
<dbReference type="PANTHER" id="PTHR35861:SF2">
    <property type="entry name" value="FELS-2 PROPHAGE PROTEIN"/>
    <property type="match status" value="1"/>
</dbReference>